<evidence type="ECO:0000313" key="10">
    <source>
        <dbReference type="EMBL" id="MEK0084752.1"/>
    </source>
</evidence>
<feature type="region of interest" description="Disordered" evidence="7">
    <location>
        <begin position="470"/>
        <end position="497"/>
    </location>
</feature>
<dbReference type="InterPro" id="IPR003753">
    <property type="entry name" value="Exonuc_VII_L"/>
</dbReference>
<evidence type="ECO:0000259" key="9">
    <source>
        <dbReference type="Pfam" id="PF13742"/>
    </source>
</evidence>
<evidence type="ECO:0000313" key="11">
    <source>
        <dbReference type="Proteomes" id="UP001375743"/>
    </source>
</evidence>
<organism evidence="10 11">
    <name type="scientific">Benzoatithermus flavus</name>
    <dbReference type="NCBI Taxonomy" id="3108223"/>
    <lineage>
        <taxon>Bacteria</taxon>
        <taxon>Pseudomonadati</taxon>
        <taxon>Pseudomonadota</taxon>
        <taxon>Alphaproteobacteria</taxon>
        <taxon>Geminicoccales</taxon>
        <taxon>Geminicoccaceae</taxon>
        <taxon>Benzoatithermus</taxon>
    </lineage>
</organism>
<proteinExistence type="inferred from homology"/>
<dbReference type="PANTHER" id="PTHR30008">
    <property type="entry name" value="EXODEOXYRIBONUCLEASE 7 LARGE SUBUNIT"/>
    <property type="match status" value="1"/>
</dbReference>
<evidence type="ECO:0000256" key="1">
    <source>
        <dbReference type="ARBA" id="ARBA00022490"/>
    </source>
</evidence>
<dbReference type="CDD" id="cd04489">
    <property type="entry name" value="ExoVII_LU_OBF"/>
    <property type="match status" value="1"/>
</dbReference>
<accession>A0ABU8XXT9</accession>
<comment type="catalytic activity">
    <reaction evidence="5 6">
        <text>Exonucleolytic cleavage in either 5'- to 3'- or 3'- to 5'-direction to yield nucleoside 5'-phosphates.</text>
        <dbReference type="EC" id="3.1.11.6"/>
    </reaction>
</comment>
<evidence type="ECO:0000256" key="6">
    <source>
        <dbReference type="RuleBase" id="RU004355"/>
    </source>
</evidence>
<keyword evidence="2 5" id="KW-0540">Nuclease</keyword>
<keyword evidence="1 5" id="KW-0963">Cytoplasm</keyword>
<sequence length="497" mass="54352">MLATVTNIAEYTVTELAFALKRTVEDAFGLVRVRGELSGFKKAASGHLYFALKDDKSVLDAVAWRTLAPKLTFEPADGLEVICTGKLTTYPGRSKYQLVVERIEPAGLGALMALLEQRKRMLAAEGLFAPERKRPLPFLPEVVGVITSPTGAVIRDILHRLADRFPRRVVVWPVLVQGEGAAEQVAAAIEGFSALPPGGPVPRPDVLIVARGGGSIEDLWAFNEERVARAAAACTIPLISAVGHETDTTLIDFVADRRAPTPTAAAEMAVPVRRDLVLQVEALQARLEHAMDRRLDVLGQQLDGLARGLPRPEMVLGMAAQRLDDLGERLKLRSPTELVRLQGERLEARAARLEELVRDRIRHAESGLECQTDRLAPALITSRVELLRPRLAREAQALGTAITTVLRRKSERLEASVRQLEALSHTRVLERGYAIIKGRTDGHVLPRLAAVGVESELTVVFADGELAVRRADQPTRTKPKPRHADAKDEVGPQGRLL</sequence>
<keyword evidence="11" id="KW-1185">Reference proteome</keyword>
<dbReference type="InterPro" id="IPR025824">
    <property type="entry name" value="OB-fold_nuc-bd_dom"/>
</dbReference>
<dbReference type="NCBIfam" id="TIGR00237">
    <property type="entry name" value="xseA"/>
    <property type="match status" value="1"/>
</dbReference>
<dbReference type="EC" id="3.1.11.6" evidence="5"/>
<name>A0ABU8XXT9_9PROT</name>
<dbReference type="Proteomes" id="UP001375743">
    <property type="component" value="Unassembled WGS sequence"/>
</dbReference>
<reference evidence="10 11" key="1">
    <citation type="submission" date="2024-01" db="EMBL/GenBank/DDBJ databases">
        <title>Multi-omics insights into the function and evolution of sodium benzoate biodegradation pathways in Benzoatithermus flavus gen. nov., sp. nov. from hot spring.</title>
        <authorList>
            <person name="Hu C.-J."/>
            <person name="Li W.-J."/>
        </authorList>
    </citation>
    <scope>NUCLEOTIDE SEQUENCE [LARGE SCALE GENOMIC DNA]</scope>
    <source>
        <strain evidence="10 11">SYSU G07066</strain>
    </source>
</reference>
<comment type="subunit">
    <text evidence="5">Heterooligomer composed of large and small subunits.</text>
</comment>
<keyword evidence="4 5" id="KW-0269">Exonuclease</keyword>
<comment type="similarity">
    <text evidence="5 6">Belongs to the XseA family.</text>
</comment>
<dbReference type="PANTHER" id="PTHR30008:SF0">
    <property type="entry name" value="EXODEOXYRIBONUCLEASE 7 LARGE SUBUNIT"/>
    <property type="match status" value="1"/>
</dbReference>
<dbReference type="InterPro" id="IPR020579">
    <property type="entry name" value="Exonuc_VII_lsu_C"/>
</dbReference>
<evidence type="ECO:0000256" key="5">
    <source>
        <dbReference type="HAMAP-Rule" id="MF_00378"/>
    </source>
</evidence>
<gene>
    <name evidence="5 10" type="primary">xseA</name>
    <name evidence="10" type="ORF">U1T56_16485</name>
</gene>
<dbReference type="EMBL" id="JBBLZC010000018">
    <property type="protein sequence ID" value="MEK0084752.1"/>
    <property type="molecule type" value="Genomic_DNA"/>
</dbReference>
<evidence type="ECO:0000256" key="7">
    <source>
        <dbReference type="SAM" id="MobiDB-lite"/>
    </source>
</evidence>
<protein>
    <recommendedName>
        <fullName evidence="5">Exodeoxyribonuclease 7 large subunit</fullName>
        <ecNumber evidence="5">3.1.11.6</ecNumber>
    </recommendedName>
    <alternativeName>
        <fullName evidence="5">Exodeoxyribonuclease VII large subunit</fullName>
        <shortName evidence="5">Exonuclease VII large subunit</shortName>
    </alternativeName>
</protein>
<dbReference type="RefSeq" id="WP_418160603.1">
    <property type="nucleotide sequence ID" value="NZ_JBBLZC010000018.1"/>
</dbReference>
<dbReference type="GO" id="GO:0008855">
    <property type="term" value="F:exodeoxyribonuclease VII activity"/>
    <property type="evidence" value="ECO:0007669"/>
    <property type="project" value="UniProtKB-EC"/>
</dbReference>
<dbReference type="Pfam" id="PF13742">
    <property type="entry name" value="tRNA_anti_2"/>
    <property type="match status" value="1"/>
</dbReference>
<feature type="domain" description="Exonuclease VII large subunit C-terminal" evidence="8">
    <location>
        <begin position="127"/>
        <end position="468"/>
    </location>
</feature>
<feature type="domain" description="OB-fold nucleic acid binding" evidence="9">
    <location>
        <begin position="11"/>
        <end position="104"/>
    </location>
</feature>
<evidence type="ECO:0000256" key="3">
    <source>
        <dbReference type="ARBA" id="ARBA00022801"/>
    </source>
</evidence>
<comment type="function">
    <text evidence="5">Bidirectionally degrades single-stranded DNA into large acid-insoluble oligonucleotides, which are then degraded further into small acid-soluble oligonucleotides.</text>
</comment>
<evidence type="ECO:0000256" key="4">
    <source>
        <dbReference type="ARBA" id="ARBA00022839"/>
    </source>
</evidence>
<evidence type="ECO:0000256" key="2">
    <source>
        <dbReference type="ARBA" id="ARBA00022722"/>
    </source>
</evidence>
<keyword evidence="3 5" id="KW-0378">Hydrolase</keyword>
<evidence type="ECO:0000259" key="8">
    <source>
        <dbReference type="Pfam" id="PF02601"/>
    </source>
</evidence>
<dbReference type="Pfam" id="PF02601">
    <property type="entry name" value="Exonuc_VII_L"/>
    <property type="match status" value="1"/>
</dbReference>
<dbReference type="HAMAP" id="MF_00378">
    <property type="entry name" value="Exonuc_7_L"/>
    <property type="match status" value="1"/>
</dbReference>
<comment type="subcellular location">
    <subcellularLocation>
        <location evidence="5 6">Cytoplasm</location>
    </subcellularLocation>
</comment>
<comment type="caution">
    <text evidence="10">The sequence shown here is derived from an EMBL/GenBank/DDBJ whole genome shotgun (WGS) entry which is preliminary data.</text>
</comment>